<dbReference type="Proteomes" id="UP000190312">
    <property type="component" value="Unassembled WGS sequence"/>
</dbReference>
<evidence type="ECO:0000313" key="6">
    <source>
        <dbReference type="EMBL" id="OOO09398.1"/>
    </source>
</evidence>
<dbReference type="eggNOG" id="ENOG502S0WX">
    <property type="taxonomic scope" value="Eukaryota"/>
</dbReference>
<evidence type="ECO:0000256" key="4">
    <source>
        <dbReference type="SAM" id="MobiDB-lite"/>
    </source>
</evidence>
<comment type="caution">
    <text evidence="6">The sequence shown here is derived from an EMBL/GenBank/DDBJ whole genome shotgun (WGS) entry which is preliminary data.</text>
</comment>
<keyword evidence="3" id="KW-0539">Nucleus</keyword>
<dbReference type="InterPro" id="IPR007219">
    <property type="entry name" value="XnlR_reg_dom"/>
</dbReference>
<evidence type="ECO:0000259" key="5">
    <source>
        <dbReference type="SMART" id="SM00906"/>
    </source>
</evidence>
<proteinExistence type="predicted"/>
<dbReference type="PANTHER" id="PTHR47424:SF6">
    <property type="entry name" value="PROLINE UTILIZATION TRANS-ACTIVATOR"/>
    <property type="match status" value="1"/>
</dbReference>
<accession>A0A1S9DK38</accession>
<keyword evidence="1" id="KW-0805">Transcription regulation</keyword>
<protein>
    <recommendedName>
        <fullName evidence="5">Xylanolytic transcriptional activator regulatory domain-containing protein</fullName>
    </recommendedName>
</protein>
<evidence type="ECO:0000313" key="7">
    <source>
        <dbReference type="Proteomes" id="UP000190312"/>
    </source>
</evidence>
<dbReference type="SMART" id="SM00906">
    <property type="entry name" value="Fungal_trans"/>
    <property type="match status" value="1"/>
</dbReference>
<dbReference type="GO" id="GO:0008270">
    <property type="term" value="F:zinc ion binding"/>
    <property type="evidence" value="ECO:0007669"/>
    <property type="project" value="InterPro"/>
</dbReference>
<dbReference type="OrthoDB" id="2283488at2759"/>
<dbReference type="InterPro" id="IPR051127">
    <property type="entry name" value="Fungal_SecMet_Regulators"/>
</dbReference>
<dbReference type="EMBL" id="MKZY01000005">
    <property type="protein sequence ID" value="OOO09398.1"/>
    <property type="molecule type" value="Genomic_DNA"/>
</dbReference>
<dbReference type="GO" id="GO:0003677">
    <property type="term" value="F:DNA binding"/>
    <property type="evidence" value="ECO:0007669"/>
    <property type="project" value="InterPro"/>
</dbReference>
<dbReference type="PANTHER" id="PTHR47424">
    <property type="entry name" value="REGULATORY PROTEIN GAL4"/>
    <property type="match status" value="1"/>
</dbReference>
<feature type="domain" description="Xylanolytic transcriptional activator regulatory" evidence="5">
    <location>
        <begin position="343"/>
        <end position="416"/>
    </location>
</feature>
<dbReference type="GO" id="GO:0006351">
    <property type="term" value="P:DNA-templated transcription"/>
    <property type="evidence" value="ECO:0007669"/>
    <property type="project" value="InterPro"/>
</dbReference>
<dbReference type="Pfam" id="PF04082">
    <property type="entry name" value="Fungal_trans"/>
    <property type="match status" value="1"/>
</dbReference>
<gene>
    <name evidence="6" type="ORF">OAory_01106940</name>
</gene>
<feature type="region of interest" description="Disordered" evidence="4">
    <location>
        <begin position="93"/>
        <end position="113"/>
    </location>
</feature>
<dbReference type="CDD" id="cd12148">
    <property type="entry name" value="fungal_TF_MHR"/>
    <property type="match status" value="1"/>
</dbReference>
<dbReference type="VEuPathDB" id="FungiDB:AO090001000183"/>
<evidence type="ECO:0000256" key="2">
    <source>
        <dbReference type="ARBA" id="ARBA00023163"/>
    </source>
</evidence>
<evidence type="ECO:0000256" key="1">
    <source>
        <dbReference type="ARBA" id="ARBA00023015"/>
    </source>
</evidence>
<evidence type="ECO:0000256" key="3">
    <source>
        <dbReference type="ARBA" id="ARBA00023242"/>
    </source>
</evidence>
<name>A0A1S9DK38_ASPOZ</name>
<organism evidence="6 7">
    <name type="scientific">Aspergillus oryzae</name>
    <name type="common">Yellow koji mold</name>
    <dbReference type="NCBI Taxonomy" id="5062"/>
    <lineage>
        <taxon>Eukaryota</taxon>
        <taxon>Fungi</taxon>
        <taxon>Dikarya</taxon>
        <taxon>Ascomycota</taxon>
        <taxon>Pezizomycotina</taxon>
        <taxon>Eurotiomycetes</taxon>
        <taxon>Eurotiomycetidae</taxon>
        <taxon>Eurotiales</taxon>
        <taxon>Aspergillaceae</taxon>
        <taxon>Aspergillus</taxon>
        <taxon>Aspergillus subgen. Circumdati</taxon>
    </lineage>
</organism>
<dbReference type="AlphaFoldDB" id="A0A1S9DK38"/>
<keyword evidence="2" id="KW-0804">Transcription</keyword>
<sequence length="772" mass="85110">MACRWIGVNLPILSAKCQAAKWLINLRAPLLPKILLGNGFPGCYQTQETSSRSGGEPQEVLQSVRATVVRQERASVLNQTLADASGASLITYPATFNDRPKSPPPSGDSSTELTQDATLVTPTDTGKVTAQSTSYNHRSLPPAPVLSPRLASSVLAGEAAGGSWPKVLSRLREAFCLDPQGGLEEQRMAVGQTHMSHPTALHHAELERLESAVHAFPPQPIASFLLSVLIKHATDTFFYVDQAAFASEIHHFYTDPASPLRSDSSFVCLAMAAFALASQWTTLEKPEGHQTTIGLERSDLGRVFFDHARMLIPDIIERPCLRSVQAPFVLGVYLMPASAIGSSYAYLGLALRKALALDLHQDVDDQKLNEREIEVRRRLWWSLYSLERCTTVKLNRPRSISVAANTTPIPSGLPALDRSQKFDNLSFQLAYMRLVQILDHISDPELGSTGDELALLAKYESDLKEWKRSLPLEFKLQDTDPHDSRYRAIFHLYLNYYYAWITIGKTSLISVVRAKLRSCATGSQPAQVSKVARNLSRSCAKAARKLLGLFETVSTSHKITRFSFTDFQGCSIATIVTLLDGIPERDSGYEARVASGLEHLRQMAIGNATAKMGVRFVEAIQLITNEAREKVTQSAYAAGRTSQGNSGISSTAEYSQWALWLAQQEQSQGFSERTSSLSVVPETMTPLSQVGQWPPTHSAAGLRPPWAAYERQMFSPTYVSMQNLAQEPQVYPEEQDADYEFLPALHHDEQTFLMELTGLGVLDVSGLSNPLE</sequence>
<reference evidence="6 7" key="1">
    <citation type="submission" date="2016-10" db="EMBL/GenBank/DDBJ databases">
        <title>Genome sequencing of Aspergillus oryzae BCC7051.</title>
        <authorList>
            <person name="Thammarongtham C."/>
            <person name="Vorapreeda T."/>
            <person name="Nookaew I."/>
            <person name="Srisuk T."/>
            <person name="Land M."/>
            <person name="Jeennor S."/>
            <person name="Laoteng K."/>
        </authorList>
    </citation>
    <scope>NUCLEOTIDE SEQUENCE [LARGE SCALE GENOMIC DNA]</scope>
    <source>
        <strain evidence="6 7">BCC7051</strain>
    </source>
</reference>